<keyword evidence="5 8" id="KW-0687">Ribonucleoprotein</keyword>
<dbReference type="AlphaFoldDB" id="A0A1A9F3M2"/>
<dbReference type="PROSITE" id="PS00053">
    <property type="entry name" value="RIBOSOMAL_S8"/>
    <property type="match status" value="1"/>
</dbReference>
<dbReference type="Pfam" id="PF00410">
    <property type="entry name" value="Ribosomal_S8"/>
    <property type="match status" value="1"/>
</dbReference>
<accession>A0A1A9F3M2</accession>
<dbReference type="HAMAP" id="MF_01302_B">
    <property type="entry name" value="Ribosomal_uS8_B"/>
    <property type="match status" value="1"/>
</dbReference>
<evidence type="ECO:0000256" key="7">
    <source>
        <dbReference type="ARBA" id="ARBA00046740"/>
    </source>
</evidence>
<dbReference type="NCBIfam" id="NF001109">
    <property type="entry name" value="PRK00136.1"/>
    <property type="match status" value="1"/>
</dbReference>
<organism evidence="10 11">
    <name type="scientific">Marinobacterium aestuarii</name>
    <dbReference type="NCBI Taxonomy" id="1821621"/>
    <lineage>
        <taxon>Bacteria</taxon>
        <taxon>Pseudomonadati</taxon>
        <taxon>Pseudomonadota</taxon>
        <taxon>Gammaproteobacteria</taxon>
        <taxon>Oceanospirillales</taxon>
        <taxon>Oceanospirillaceae</taxon>
        <taxon>Marinobacterium</taxon>
    </lineage>
</organism>
<dbReference type="KEGG" id="mars:A8C75_21370"/>
<evidence type="ECO:0000313" key="11">
    <source>
        <dbReference type="Proteomes" id="UP000078070"/>
    </source>
</evidence>
<keyword evidence="2 8" id="KW-0699">rRNA-binding</keyword>
<dbReference type="GO" id="GO:0006412">
    <property type="term" value="P:translation"/>
    <property type="evidence" value="ECO:0007669"/>
    <property type="project" value="UniProtKB-UniRule"/>
</dbReference>
<comment type="subunit">
    <text evidence="7 8">Part of the 30S ribosomal subunit. Contacts proteins S5 and S12.</text>
</comment>
<dbReference type="GO" id="GO:0005737">
    <property type="term" value="C:cytoplasm"/>
    <property type="evidence" value="ECO:0007669"/>
    <property type="project" value="UniProtKB-ARBA"/>
</dbReference>
<name>A0A1A9F3M2_9GAMM</name>
<dbReference type="InterPro" id="IPR000630">
    <property type="entry name" value="Ribosomal_uS8"/>
</dbReference>
<proteinExistence type="inferred from homology"/>
<comment type="function">
    <text evidence="8">One of the primary rRNA binding proteins, it binds directly to 16S rRNA central domain where it helps coordinate assembly of the platform of the 30S subunit.</text>
</comment>
<dbReference type="InterPro" id="IPR035987">
    <property type="entry name" value="Ribosomal_uS8_sf"/>
</dbReference>
<keyword evidence="4 8" id="KW-0689">Ribosomal protein</keyword>
<evidence type="ECO:0000256" key="8">
    <source>
        <dbReference type="HAMAP-Rule" id="MF_01302"/>
    </source>
</evidence>
<comment type="similarity">
    <text evidence="1 8 9">Belongs to the universal ribosomal protein uS8 family.</text>
</comment>
<reference evidence="11" key="1">
    <citation type="submission" date="2016-05" db="EMBL/GenBank/DDBJ databases">
        <authorList>
            <person name="Baek K."/>
            <person name="Yang S.-J."/>
        </authorList>
    </citation>
    <scope>NUCLEOTIDE SEQUENCE [LARGE SCALE GENOMIC DNA]</scope>
    <source>
        <strain evidence="11">ST58-10</strain>
    </source>
</reference>
<evidence type="ECO:0000256" key="6">
    <source>
        <dbReference type="ARBA" id="ARBA00035258"/>
    </source>
</evidence>
<evidence type="ECO:0000256" key="2">
    <source>
        <dbReference type="ARBA" id="ARBA00022730"/>
    </source>
</evidence>
<evidence type="ECO:0000256" key="9">
    <source>
        <dbReference type="RuleBase" id="RU003660"/>
    </source>
</evidence>
<evidence type="ECO:0000256" key="5">
    <source>
        <dbReference type="ARBA" id="ARBA00023274"/>
    </source>
</evidence>
<evidence type="ECO:0000256" key="1">
    <source>
        <dbReference type="ARBA" id="ARBA00006471"/>
    </source>
</evidence>
<dbReference type="RefSeq" id="WP_067290717.1">
    <property type="nucleotide sequence ID" value="NZ_CP015839.1"/>
</dbReference>
<dbReference type="OrthoDB" id="9802617at2"/>
<dbReference type="STRING" id="1821621.A8C75_21370"/>
<keyword evidence="3 8" id="KW-0694">RNA-binding</keyword>
<dbReference type="EMBL" id="CP015839">
    <property type="protein sequence ID" value="ANG64775.1"/>
    <property type="molecule type" value="Genomic_DNA"/>
</dbReference>
<dbReference type="FunFam" id="3.30.1490.10:FF:000001">
    <property type="entry name" value="30S ribosomal protein S8"/>
    <property type="match status" value="1"/>
</dbReference>
<dbReference type="SUPFAM" id="SSF56047">
    <property type="entry name" value="Ribosomal protein S8"/>
    <property type="match status" value="1"/>
</dbReference>
<sequence>MSMQDTLADMFTRIRNGHMAQKQAVSMPSSKLKVSVAEVLKEEGYIASYAVEGDVKPVLSVELKYFEGKPVIEEIKRVSRPGLRIYKASNDLPKVAGGLGVAIVSTSNGVMTDRAARTAGVGGEVICTVF</sequence>
<reference evidence="10 11" key="2">
    <citation type="journal article" date="2018" name="Int. J. Syst. Evol. Microbiol.">
        <title>Marinobacterium aestuarii sp. nov., a benzene-degrading marine bacterium isolated from estuary sediment.</title>
        <authorList>
            <person name="Bae S.S."/>
            <person name="Jung J."/>
            <person name="Chung D."/>
            <person name="Baek K."/>
        </authorList>
    </citation>
    <scope>NUCLEOTIDE SEQUENCE [LARGE SCALE GENOMIC DNA]</scope>
    <source>
        <strain evidence="10 11">ST58-10</strain>
    </source>
</reference>
<gene>
    <name evidence="8" type="primary">rpsH</name>
    <name evidence="10" type="ORF">A8C75_21370</name>
</gene>
<dbReference type="GO" id="GO:0003735">
    <property type="term" value="F:structural constituent of ribosome"/>
    <property type="evidence" value="ECO:0007669"/>
    <property type="project" value="InterPro"/>
</dbReference>
<dbReference type="PANTHER" id="PTHR11758">
    <property type="entry name" value="40S RIBOSOMAL PROTEIN S15A"/>
    <property type="match status" value="1"/>
</dbReference>
<dbReference type="Gene3D" id="3.30.1370.30">
    <property type="match status" value="1"/>
</dbReference>
<dbReference type="GO" id="GO:1990904">
    <property type="term" value="C:ribonucleoprotein complex"/>
    <property type="evidence" value="ECO:0007669"/>
    <property type="project" value="UniProtKB-KW"/>
</dbReference>
<evidence type="ECO:0000313" key="10">
    <source>
        <dbReference type="EMBL" id="ANG64775.1"/>
    </source>
</evidence>
<dbReference type="GO" id="GO:0019843">
    <property type="term" value="F:rRNA binding"/>
    <property type="evidence" value="ECO:0007669"/>
    <property type="project" value="UniProtKB-UniRule"/>
</dbReference>
<protein>
    <recommendedName>
        <fullName evidence="6 8">Small ribosomal subunit protein uS8</fullName>
    </recommendedName>
</protein>
<dbReference type="InterPro" id="IPR047863">
    <property type="entry name" value="Ribosomal_uS8_CS"/>
</dbReference>
<dbReference type="Gene3D" id="3.30.1490.10">
    <property type="match status" value="1"/>
</dbReference>
<dbReference type="Proteomes" id="UP000078070">
    <property type="component" value="Chromosome"/>
</dbReference>
<evidence type="ECO:0000256" key="4">
    <source>
        <dbReference type="ARBA" id="ARBA00022980"/>
    </source>
</evidence>
<dbReference type="FunFam" id="3.30.1370.30:FF:000002">
    <property type="entry name" value="30S ribosomal protein S8"/>
    <property type="match status" value="1"/>
</dbReference>
<evidence type="ECO:0000256" key="3">
    <source>
        <dbReference type="ARBA" id="ARBA00022884"/>
    </source>
</evidence>
<dbReference type="GO" id="GO:0005840">
    <property type="term" value="C:ribosome"/>
    <property type="evidence" value="ECO:0007669"/>
    <property type="project" value="UniProtKB-KW"/>
</dbReference>
<keyword evidence="11" id="KW-1185">Reference proteome</keyword>